<organism evidence="1 2">
    <name type="scientific">Candidatus Segetimicrobium genomatis</name>
    <dbReference type="NCBI Taxonomy" id="2569760"/>
    <lineage>
        <taxon>Bacteria</taxon>
        <taxon>Bacillati</taxon>
        <taxon>Candidatus Sysuimicrobiota</taxon>
        <taxon>Candidatus Sysuimicrobiia</taxon>
        <taxon>Candidatus Sysuimicrobiales</taxon>
        <taxon>Candidatus Segetimicrobiaceae</taxon>
        <taxon>Candidatus Segetimicrobium</taxon>
    </lineage>
</organism>
<dbReference type="InterPro" id="IPR027417">
    <property type="entry name" value="P-loop_NTPase"/>
</dbReference>
<dbReference type="Proteomes" id="UP000318661">
    <property type="component" value="Unassembled WGS sequence"/>
</dbReference>
<accession>A0A537LPE1</accession>
<sequence length="576" mass="63982">MSDPYTFPPAPSSDAIEWPGTLIGAGNVITRTKTRTAVHDKSIDRIEGRRDALVDAAVGHITRRAGKEPLFRNDVVIHGVRVRATTNSLHLRDFWGDNWYSPEEWKAATGLVPPREPQVTVYALGGVAEQPEAAYYSRRTNTIVFFNTAYYGQLKSWVLGAVGRVLAEEYGIHSVHGACVEKDAHGILYIAPTGTGKSTSSYGLVGFPRTRFHSDDWVYIRYTFRARDGRRLHPVAVALPDGSQVRGYQVFGWLESQARTQPAATVTGLDLENHEITVPVNGLDLNAPVEAYAFTSEKIFYLRTNLVENFPLSAMQMLRSKMENVPDVAPEYVIRRAAMLDDLIEAIRTEGGAVTEYFAGRSQEEIRQMLARLIAFDNARAMLDIGKVLPADRIFTNPMEPTRLSTVVLLRRDPSDPVVAQRLTVAQFVAALLIGETPDKKREVAYNAYRAVDDDVEKAFIAAVEDEARRRSAAAPAGAGHGQLSADALYGAFERRSDAPETLREEFELFRQMFRVCNCFALNTILMADPHVKDRKEAVALTMEVIARLADERPSALHLTLDSYRNFLGAPAPRSA</sequence>
<dbReference type="SUPFAM" id="SSF53795">
    <property type="entry name" value="PEP carboxykinase-like"/>
    <property type="match status" value="1"/>
</dbReference>
<evidence type="ECO:0008006" key="3">
    <source>
        <dbReference type="Google" id="ProtNLM"/>
    </source>
</evidence>
<comment type="caution">
    <text evidence="1">The sequence shown here is derived from an EMBL/GenBank/DDBJ whole genome shotgun (WGS) entry which is preliminary data.</text>
</comment>
<dbReference type="Gene3D" id="3.40.50.300">
    <property type="entry name" value="P-loop containing nucleotide triphosphate hydrolases"/>
    <property type="match status" value="1"/>
</dbReference>
<name>A0A537LPE1_9BACT</name>
<reference evidence="1 2" key="1">
    <citation type="journal article" date="2019" name="Nat. Microbiol.">
        <title>Mediterranean grassland soil C-N compound turnover is dependent on rainfall and depth, and is mediated by genomically divergent microorganisms.</title>
        <authorList>
            <person name="Diamond S."/>
            <person name="Andeer P.F."/>
            <person name="Li Z."/>
            <person name="Crits-Christoph A."/>
            <person name="Burstein D."/>
            <person name="Anantharaman K."/>
            <person name="Lane K.R."/>
            <person name="Thomas B.C."/>
            <person name="Pan C."/>
            <person name="Northen T.R."/>
            <person name="Banfield J.F."/>
        </authorList>
    </citation>
    <scope>NUCLEOTIDE SEQUENCE [LARGE SCALE GENOMIC DNA]</scope>
    <source>
        <strain evidence="1">NP_2</strain>
    </source>
</reference>
<protein>
    <recommendedName>
        <fullName evidence="3">Phosphoenolpyruvate carboxykinase (ATP)</fullName>
    </recommendedName>
</protein>
<gene>
    <name evidence="1" type="ORF">E6G99_02000</name>
</gene>
<dbReference type="AlphaFoldDB" id="A0A537LPE1"/>
<evidence type="ECO:0000313" key="1">
    <source>
        <dbReference type="EMBL" id="TMJ09881.1"/>
    </source>
</evidence>
<proteinExistence type="predicted"/>
<evidence type="ECO:0000313" key="2">
    <source>
        <dbReference type="Proteomes" id="UP000318661"/>
    </source>
</evidence>
<dbReference type="EMBL" id="VBAJ01000033">
    <property type="protein sequence ID" value="TMJ09881.1"/>
    <property type="molecule type" value="Genomic_DNA"/>
</dbReference>